<evidence type="ECO:0000259" key="2">
    <source>
        <dbReference type="SMART" id="SM00460"/>
    </source>
</evidence>
<feature type="transmembrane region" description="Helical" evidence="1">
    <location>
        <begin position="60"/>
        <end position="79"/>
    </location>
</feature>
<dbReference type="SMART" id="SM00460">
    <property type="entry name" value="TGc"/>
    <property type="match status" value="1"/>
</dbReference>
<keyword evidence="1" id="KW-0812">Transmembrane</keyword>
<reference evidence="3" key="1">
    <citation type="submission" date="2020-08" db="EMBL/GenBank/DDBJ databases">
        <title>Genome public.</title>
        <authorList>
            <person name="Liu C."/>
            <person name="Sun Q."/>
        </authorList>
    </citation>
    <scope>NUCLEOTIDE SEQUENCE</scope>
    <source>
        <strain evidence="3">NSJ-12</strain>
    </source>
</reference>
<feature type="transmembrane region" description="Helical" evidence="1">
    <location>
        <begin position="144"/>
        <end position="161"/>
    </location>
</feature>
<dbReference type="InterPro" id="IPR038765">
    <property type="entry name" value="Papain-like_cys_pep_sf"/>
</dbReference>
<feature type="transmembrane region" description="Helical" evidence="1">
    <location>
        <begin position="589"/>
        <end position="612"/>
    </location>
</feature>
<name>A0A926IDA3_9FIRM</name>
<comment type="caution">
    <text evidence="3">The sequence shown here is derived from an EMBL/GenBank/DDBJ whole genome shotgun (WGS) entry which is preliminary data.</text>
</comment>
<evidence type="ECO:0000313" key="4">
    <source>
        <dbReference type="Proteomes" id="UP000655830"/>
    </source>
</evidence>
<protein>
    <recommendedName>
        <fullName evidence="2">Transglutaminase-like domain-containing protein</fullName>
    </recommendedName>
</protein>
<keyword evidence="4" id="KW-1185">Reference proteome</keyword>
<dbReference type="InterPro" id="IPR002931">
    <property type="entry name" value="Transglutaminase-like"/>
</dbReference>
<feature type="transmembrane region" description="Helical" evidence="1">
    <location>
        <begin position="36"/>
        <end position="53"/>
    </location>
</feature>
<dbReference type="PANTHER" id="PTHR42736:SF1">
    <property type="entry name" value="PROTEIN-GLUTAMINE GAMMA-GLUTAMYLTRANSFERASE"/>
    <property type="match status" value="1"/>
</dbReference>
<gene>
    <name evidence="3" type="ORF">H8718_02235</name>
</gene>
<dbReference type="InterPro" id="IPR052901">
    <property type="entry name" value="Bact_TGase-like"/>
</dbReference>
<dbReference type="SUPFAM" id="SSF54001">
    <property type="entry name" value="Cysteine proteinases"/>
    <property type="match status" value="1"/>
</dbReference>
<feature type="domain" description="Transglutaminase-like" evidence="2">
    <location>
        <begin position="473"/>
        <end position="545"/>
    </location>
</feature>
<accession>A0A926IDA3</accession>
<dbReference type="RefSeq" id="WP_249331363.1">
    <property type="nucleotide sequence ID" value="NZ_JACRSY010000003.1"/>
</dbReference>
<organism evidence="3 4">
    <name type="scientific">Zhenhengia yiwuensis</name>
    <dbReference type="NCBI Taxonomy" id="2763666"/>
    <lineage>
        <taxon>Bacteria</taxon>
        <taxon>Bacillati</taxon>
        <taxon>Bacillota</taxon>
        <taxon>Clostridia</taxon>
        <taxon>Lachnospirales</taxon>
        <taxon>Lachnospiraceae</taxon>
        <taxon>Zhenhengia</taxon>
    </lineage>
</organism>
<feature type="transmembrane region" description="Helical" evidence="1">
    <location>
        <begin position="99"/>
        <end position="115"/>
    </location>
</feature>
<keyword evidence="1" id="KW-0472">Membrane</keyword>
<keyword evidence="1" id="KW-1133">Transmembrane helix</keyword>
<dbReference type="AlphaFoldDB" id="A0A926IDA3"/>
<evidence type="ECO:0000313" key="3">
    <source>
        <dbReference type="EMBL" id="MBC8578361.1"/>
    </source>
</evidence>
<dbReference type="EMBL" id="JACRSY010000003">
    <property type="protein sequence ID" value="MBC8578361.1"/>
    <property type="molecule type" value="Genomic_DNA"/>
</dbReference>
<dbReference type="Gene3D" id="3.10.620.30">
    <property type="match status" value="1"/>
</dbReference>
<dbReference type="PANTHER" id="PTHR42736">
    <property type="entry name" value="PROTEIN-GLUTAMINE GAMMA-GLUTAMYLTRANSFERASE"/>
    <property type="match status" value="1"/>
</dbReference>
<dbReference type="Proteomes" id="UP000655830">
    <property type="component" value="Unassembled WGS sequence"/>
</dbReference>
<feature type="transmembrane region" description="Helical" evidence="1">
    <location>
        <begin position="173"/>
        <end position="196"/>
    </location>
</feature>
<evidence type="ECO:0000256" key="1">
    <source>
        <dbReference type="SAM" id="Phobius"/>
    </source>
</evidence>
<dbReference type="Pfam" id="PF01841">
    <property type="entry name" value="Transglut_core"/>
    <property type="match status" value="1"/>
</dbReference>
<proteinExistence type="predicted"/>
<feature type="transmembrane region" description="Helical" evidence="1">
    <location>
        <begin position="9"/>
        <end position="30"/>
    </location>
</feature>
<feature type="transmembrane region" description="Helical" evidence="1">
    <location>
        <begin position="122"/>
        <end position="138"/>
    </location>
</feature>
<sequence length="712" mass="83051">MRQKIMKYSLLVCLMLGMSFSLVYNLLYAIRPDQKPGFIFITIAGCMLIAIAFGTSIKTFVISLLVFVIGGVVLGFYLYSEGLLVTVYWRIVFFIRRNQMLLGMSLLVTWLVYFFTIKKIKWFIPVGVGSIFCGLYIIQKFPMPTLGIESFIFMSLCYYFYHYYEKMHSKAKSYAKSIGIFMSIVLGLTYISAYIVPIKFTFLHNLFDKEAHESRTYRYSEYYPYTGRLGGDLTLDDKEILNVVAPSQTYLRGGTKAVYTGHGWTNYEEEANRFFIGSHALKDTQEALLGSKLLSQEPFEKLFEGSAYRITYKDIRTRSLFVPPKMNNLAVSRNGYSVYCENEDTLFLDYPYGRGFIYVVQSYIPRYKSPYFEEAMKKSQPGLYKEAKIMGKDPFAGELDVFIERADFIRERYTQLPKSVTDRVRELAEMITKDYQTPYEKVRAIEAYLAGNYTYTLTPGETSRTQDFVDQFLFEIKEGYCTYFATAMAVLTRCIGIPSRYVEGYVIPEESSGGENNYTVTSREAHAWVEVYFEGMGWAMFEPTASYQSDLRGYMNSQQDTYYVQPLIEERTRVDRIDPIPRQNIQLDYRIYVTGIGGIIGILILLRVGIYIHKYRRMKKMSPNGAICYFYHLSLKELYRKGYAIEPGETEIMYASRMDELFEIEFLTMMMCTEIYLKAQYSPVELSIEEVKMMRQFYKQCRKKLKFREKQD</sequence>